<evidence type="ECO:0000256" key="3">
    <source>
        <dbReference type="ARBA" id="ARBA00013184"/>
    </source>
</evidence>
<dbReference type="Proteomes" id="UP000226031">
    <property type="component" value="Unassembled WGS sequence"/>
</dbReference>
<dbReference type="GO" id="GO:0010484">
    <property type="term" value="F:histone H3 acetyltransferase activity"/>
    <property type="evidence" value="ECO:0007669"/>
    <property type="project" value="TreeGrafter"/>
</dbReference>
<keyword evidence="7 12" id="KW-0103">Bromodomain</keyword>
<evidence type="ECO:0000259" key="14">
    <source>
        <dbReference type="PROSITE" id="PS50014"/>
    </source>
</evidence>
<gene>
    <name evidence="16" type="ORF">GX50_05025</name>
</gene>
<dbReference type="SUPFAM" id="SSF47370">
    <property type="entry name" value="Bromodomain"/>
    <property type="match status" value="1"/>
</dbReference>
<dbReference type="PRINTS" id="PR00503">
    <property type="entry name" value="BROMODOMAIN"/>
</dbReference>
<name>A0A2B7ZDY2_9EURO</name>
<dbReference type="PROSITE" id="PS51186">
    <property type="entry name" value="GNAT"/>
    <property type="match status" value="1"/>
</dbReference>
<dbReference type="GO" id="GO:0000123">
    <property type="term" value="C:histone acetyltransferase complex"/>
    <property type="evidence" value="ECO:0007669"/>
    <property type="project" value="TreeGrafter"/>
</dbReference>
<dbReference type="InterPro" id="IPR000182">
    <property type="entry name" value="GNAT_dom"/>
</dbReference>
<feature type="domain" description="N-acetyltransferase" evidence="15">
    <location>
        <begin position="80"/>
        <end position="235"/>
    </location>
</feature>
<evidence type="ECO:0000256" key="6">
    <source>
        <dbReference type="ARBA" id="ARBA00023015"/>
    </source>
</evidence>
<evidence type="ECO:0000313" key="17">
    <source>
        <dbReference type="Proteomes" id="UP000226031"/>
    </source>
</evidence>
<dbReference type="Pfam" id="PF00439">
    <property type="entry name" value="Bromodomain"/>
    <property type="match status" value="1"/>
</dbReference>
<dbReference type="InterPro" id="IPR036427">
    <property type="entry name" value="Bromodomain-like_sf"/>
</dbReference>
<dbReference type="EC" id="2.3.1.48" evidence="3"/>
<dbReference type="Gene3D" id="3.40.630.30">
    <property type="match status" value="1"/>
</dbReference>
<evidence type="ECO:0000256" key="12">
    <source>
        <dbReference type="PROSITE-ProRule" id="PRU00035"/>
    </source>
</evidence>
<protein>
    <recommendedName>
        <fullName evidence="3">histone acetyltransferase</fullName>
        <ecNumber evidence="3">2.3.1.48</ecNumber>
    </recommendedName>
</protein>
<dbReference type="InterPro" id="IPR018359">
    <property type="entry name" value="Bromodomain_CS"/>
</dbReference>
<keyword evidence="5" id="KW-0156">Chromatin regulator</keyword>
<dbReference type="AlphaFoldDB" id="A0A2B7ZDY2"/>
<evidence type="ECO:0000256" key="9">
    <source>
        <dbReference type="ARBA" id="ARBA00023163"/>
    </source>
</evidence>
<dbReference type="Pfam" id="PF00583">
    <property type="entry name" value="Acetyltransf_1"/>
    <property type="match status" value="1"/>
</dbReference>
<dbReference type="PANTHER" id="PTHR45750:SF3">
    <property type="entry name" value="HISTONE ACETYLTRANSFERASE"/>
    <property type="match status" value="1"/>
</dbReference>
<dbReference type="InterPro" id="IPR001487">
    <property type="entry name" value="Bromodomain"/>
</dbReference>
<evidence type="ECO:0000256" key="1">
    <source>
        <dbReference type="ARBA" id="ARBA00004123"/>
    </source>
</evidence>
<dbReference type="Gene3D" id="1.20.920.10">
    <property type="entry name" value="Bromodomain-like"/>
    <property type="match status" value="1"/>
</dbReference>
<keyword evidence="9" id="KW-0804">Transcription</keyword>
<keyword evidence="4 16" id="KW-0808">Transferase</keyword>
<evidence type="ECO:0000313" key="16">
    <source>
        <dbReference type="EMBL" id="PGH32186.1"/>
    </source>
</evidence>
<dbReference type="CDD" id="cd05509">
    <property type="entry name" value="Bromo_gcn5_like"/>
    <property type="match status" value="1"/>
</dbReference>
<feature type="domain" description="Bromo" evidence="14">
    <location>
        <begin position="322"/>
        <end position="392"/>
    </location>
</feature>
<dbReference type="GO" id="GO:0005634">
    <property type="term" value="C:nucleus"/>
    <property type="evidence" value="ECO:0007669"/>
    <property type="project" value="UniProtKB-SubCell"/>
</dbReference>
<dbReference type="STRING" id="73230.A0A2B7ZDY2"/>
<evidence type="ECO:0000256" key="4">
    <source>
        <dbReference type="ARBA" id="ARBA00022679"/>
    </source>
</evidence>
<evidence type="ECO:0000259" key="15">
    <source>
        <dbReference type="PROSITE" id="PS51186"/>
    </source>
</evidence>
<accession>A0A2B7ZDY2</accession>
<comment type="subcellular location">
    <subcellularLocation>
        <location evidence="1">Nucleus</location>
    </subcellularLocation>
</comment>
<evidence type="ECO:0000256" key="8">
    <source>
        <dbReference type="ARBA" id="ARBA00023159"/>
    </source>
</evidence>
<comment type="caution">
    <text evidence="16">The sequence shown here is derived from an EMBL/GenBank/DDBJ whole genome shotgun (WGS) entry which is preliminary data.</text>
</comment>
<dbReference type="PROSITE" id="PS50014">
    <property type="entry name" value="BROMODOMAIN_2"/>
    <property type="match status" value="1"/>
</dbReference>
<keyword evidence="6" id="KW-0805">Transcription regulation</keyword>
<keyword evidence="10" id="KW-0539">Nucleus</keyword>
<comment type="similarity">
    <text evidence="2">Belongs to the acetyltransferase family. GCN5 subfamily.</text>
</comment>
<keyword evidence="17" id="KW-1185">Reference proteome</keyword>
<evidence type="ECO:0000256" key="11">
    <source>
        <dbReference type="ARBA" id="ARBA00023315"/>
    </source>
</evidence>
<organism evidence="16 17">
    <name type="scientific">[Emmonsia] crescens</name>
    <dbReference type="NCBI Taxonomy" id="73230"/>
    <lineage>
        <taxon>Eukaryota</taxon>
        <taxon>Fungi</taxon>
        <taxon>Dikarya</taxon>
        <taxon>Ascomycota</taxon>
        <taxon>Pezizomycotina</taxon>
        <taxon>Eurotiomycetes</taxon>
        <taxon>Eurotiomycetidae</taxon>
        <taxon>Onygenales</taxon>
        <taxon>Ajellomycetaceae</taxon>
        <taxon>Emergomyces</taxon>
    </lineage>
</organism>
<evidence type="ECO:0000256" key="7">
    <source>
        <dbReference type="ARBA" id="ARBA00023117"/>
    </source>
</evidence>
<dbReference type="VEuPathDB" id="FungiDB:EMCG_01842"/>
<evidence type="ECO:0000256" key="13">
    <source>
        <dbReference type="SAM" id="MobiDB-lite"/>
    </source>
</evidence>
<dbReference type="PANTHER" id="PTHR45750">
    <property type="entry name" value="GH11602P"/>
    <property type="match status" value="1"/>
</dbReference>
<keyword evidence="8" id="KW-0010">Activator</keyword>
<dbReference type="SMART" id="SM00297">
    <property type="entry name" value="BROMO"/>
    <property type="match status" value="1"/>
</dbReference>
<sequence length="419" mass="47944">MDDRVDHQMDEPMDHAMGEAEADAQPPAMNSTQSLPLKKRMAFEESNPVRDAKRIKTSATIWRVAFQEKPAVLEEQNGEIEFQVVNNDGSHNSTIILTGLKCLFQKQLPKMPKDYIARLVYDRAHLSIAIVKMPLEVIGGITFREFQNCKFAEIVFCAVSSDQQVKGYGAHLMAHLKDYVKATSPVMHFLTYADNYATGYFQKQGFIKDISLDKSIWMGYIKDYEGGTLMQCSMIPRIRYLELGRMLLKQKATVQAKMRLLSSNHIVHPPPPQWANGVTPIDPLSIPAIQATGWSPDMDALSREPRHGPHFNELRRFLNQIQNHKQAWPFLHPVDKDEVSDYYNVITSPMDLSTVEVKLECDDYAAPKELVHDLKLIFSNCRQYNDATTVYAKCAVKLEKYMWSLIKEIPEWYVLLEDA</sequence>
<feature type="region of interest" description="Disordered" evidence="13">
    <location>
        <begin position="1"/>
        <end position="36"/>
    </location>
</feature>
<dbReference type="SUPFAM" id="SSF55729">
    <property type="entry name" value="Acyl-CoA N-acyltransferases (Nat)"/>
    <property type="match status" value="1"/>
</dbReference>
<feature type="compositionally biased region" description="Basic and acidic residues" evidence="13">
    <location>
        <begin position="1"/>
        <end position="18"/>
    </location>
</feature>
<dbReference type="InterPro" id="IPR037800">
    <property type="entry name" value="GCN5"/>
</dbReference>
<evidence type="ECO:0000256" key="2">
    <source>
        <dbReference type="ARBA" id="ARBA00008607"/>
    </source>
</evidence>
<keyword evidence="11" id="KW-0012">Acyltransferase</keyword>
<dbReference type="InterPro" id="IPR016181">
    <property type="entry name" value="Acyl_CoA_acyltransferase"/>
</dbReference>
<dbReference type="CDD" id="cd04301">
    <property type="entry name" value="NAT_SF"/>
    <property type="match status" value="1"/>
</dbReference>
<dbReference type="GO" id="GO:0045944">
    <property type="term" value="P:positive regulation of transcription by RNA polymerase II"/>
    <property type="evidence" value="ECO:0007669"/>
    <property type="project" value="TreeGrafter"/>
</dbReference>
<dbReference type="PROSITE" id="PS00633">
    <property type="entry name" value="BROMODOMAIN_1"/>
    <property type="match status" value="1"/>
</dbReference>
<evidence type="ECO:0000256" key="5">
    <source>
        <dbReference type="ARBA" id="ARBA00022853"/>
    </source>
</evidence>
<evidence type="ECO:0000256" key="10">
    <source>
        <dbReference type="ARBA" id="ARBA00023242"/>
    </source>
</evidence>
<reference evidence="16 17" key="1">
    <citation type="submission" date="2017-10" db="EMBL/GenBank/DDBJ databases">
        <title>Comparative genomics in systemic dimorphic fungi from Ajellomycetaceae.</title>
        <authorList>
            <person name="Munoz J.F."/>
            <person name="Mcewen J.G."/>
            <person name="Clay O.K."/>
            <person name="Cuomo C.A."/>
        </authorList>
    </citation>
    <scope>NUCLEOTIDE SEQUENCE [LARGE SCALE GENOMIC DNA]</scope>
    <source>
        <strain evidence="16 17">UAMH4076</strain>
    </source>
</reference>
<dbReference type="EMBL" id="PDND01000101">
    <property type="protein sequence ID" value="PGH32186.1"/>
    <property type="molecule type" value="Genomic_DNA"/>
</dbReference>
<proteinExistence type="inferred from homology"/>